<evidence type="ECO:0000259" key="1">
    <source>
        <dbReference type="Pfam" id="PF08929"/>
    </source>
</evidence>
<dbReference type="InterPro" id="IPR028983">
    <property type="entry name" value="PA2201-like_C"/>
</dbReference>
<dbReference type="Gene3D" id="1.10.3920.10">
    <property type="entry name" value="PA2201 C-terminal domain-like"/>
    <property type="match status" value="1"/>
</dbReference>
<dbReference type="SUPFAM" id="SSF140731">
    <property type="entry name" value="PA2201 C-terminal domain-like"/>
    <property type="match status" value="1"/>
</dbReference>
<keyword evidence="3" id="KW-1185">Reference proteome</keyword>
<accession>A0ABY5GCD1</accession>
<reference evidence="2" key="1">
    <citation type="submission" date="2022-07" db="EMBL/GenBank/DDBJ databases">
        <title>Genome sequencing of Photobacterium atrarenae GJH2-4.</title>
        <authorList>
            <person name="Park S.-J."/>
        </authorList>
    </citation>
    <scope>NUCLEOTIDE SEQUENCE</scope>
    <source>
        <strain evidence="2">GJH2-4</strain>
    </source>
</reference>
<dbReference type="EMBL" id="CP101508">
    <property type="protein sequence ID" value="UTV26470.1"/>
    <property type="molecule type" value="Genomic_DNA"/>
</dbReference>
<protein>
    <submittedName>
        <fullName evidence="2">DUF1911 domain-containing protein</fullName>
    </submittedName>
</protein>
<dbReference type="RefSeq" id="WP_255387681.1">
    <property type="nucleotide sequence ID" value="NZ_CP101508.1"/>
</dbReference>
<feature type="domain" description="PoNi C-terminal" evidence="1">
    <location>
        <begin position="151"/>
        <end position="261"/>
    </location>
</feature>
<dbReference type="Pfam" id="PF08929">
    <property type="entry name" value="PoNi_C"/>
    <property type="match status" value="1"/>
</dbReference>
<evidence type="ECO:0000313" key="2">
    <source>
        <dbReference type="EMBL" id="UTV26470.1"/>
    </source>
</evidence>
<dbReference type="InterPro" id="IPR015025">
    <property type="entry name" value="PoNi_C"/>
</dbReference>
<name>A0ABY5GCD1_9GAMM</name>
<proteinExistence type="predicted"/>
<gene>
    <name evidence="2" type="ORF">NNL38_08760</name>
</gene>
<organism evidence="2 3">
    <name type="scientific">Photobacterium atrarenae</name>
    <dbReference type="NCBI Taxonomy" id="865757"/>
    <lineage>
        <taxon>Bacteria</taxon>
        <taxon>Pseudomonadati</taxon>
        <taxon>Pseudomonadota</taxon>
        <taxon>Gammaproteobacteria</taxon>
        <taxon>Vibrionales</taxon>
        <taxon>Vibrionaceae</taxon>
        <taxon>Photobacterium</taxon>
    </lineage>
</organism>
<sequence>MLRDTRRPHDYFSELLTDLDEAIEETQQALDEDEFPLPAEQVDAAQQLYQLAIMRAVAHYSAGATRAQLKPVVESILLLRRQLKDKADALPDEHQVYRRPFEQFGLQAKADGSDNVNRYIYALWWLSLLVACQVDSSHIAAALDLINNSGRDALLDRVAISLGDSRRESGAGLLYPERYQPLYDAFDAAPEQRPALVRTFLESWYANNADTDWYESHLCDCEFVYTDYYTGYWCFEALLVANLLNIDDKLLKTHPHYPKDLALSAG</sequence>
<evidence type="ECO:0000313" key="3">
    <source>
        <dbReference type="Proteomes" id="UP001057998"/>
    </source>
</evidence>
<dbReference type="Proteomes" id="UP001057998">
    <property type="component" value="Chromosome 1"/>
</dbReference>